<evidence type="ECO:0000256" key="5">
    <source>
        <dbReference type="ARBA" id="ARBA00022741"/>
    </source>
</evidence>
<evidence type="ECO:0000256" key="3">
    <source>
        <dbReference type="ARBA" id="ARBA00012054"/>
    </source>
</evidence>
<evidence type="ECO:0000256" key="1">
    <source>
        <dbReference type="ARBA" id="ARBA00004761"/>
    </source>
</evidence>
<sequence length="166" mass="17525">MPSPLVLIMGVAGSGKSTIGRSLAADLGWTYHEADDFHSAANKVKMGRGFPLDDTDRAPWLAAIRAAMDASRAAGQPAVFTCSALKARYREVLLAGLPGVTLVHLTGDRTLLLARLSGRQGHYMKPAMLDSQLAALEAPPGALTLDISQPPETLVAAIKARLKPET</sequence>
<dbReference type="PATRIC" id="fig|1838286.3.peg.1548"/>
<keyword evidence="12" id="KW-1185">Reference proteome</keyword>
<gene>
    <name evidence="11" type="primary">gntK</name>
    <name evidence="11" type="ORF">Verru16b_01531</name>
</gene>
<keyword evidence="7 10" id="KW-0067">ATP-binding</keyword>
<dbReference type="InterPro" id="IPR027417">
    <property type="entry name" value="P-loop_NTPase"/>
</dbReference>
<evidence type="ECO:0000256" key="4">
    <source>
        <dbReference type="ARBA" id="ARBA00022679"/>
    </source>
</evidence>
<dbReference type="Gene3D" id="3.40.50.300">
    <property type="entry name" value="P-loop containing nucleotide triphosphate hydrolases"/>
    <property type="match status" value="1"/>
</dbReference>
<dbReference type="CDD" id="cd02021">
    <property type="entry name" value="GntK"/>
    <property type="match status" value="1"/>
</dbReference>
<dbReference type="STRING" id="1838286.Verru16b_01531"/>
<dbReference type="GO" id="GO:0019521">
    <property type="term" value="P:D-gluconate metabolic process"/>
    <property type="evidence" value="ECO:0007669"/>
    <property type="project" value="UniProtKB-KW"/>
</dbReference>
<dbReference type="EC" id="2.7.1.12" evidence="3 10"/>
<dbReference type="PANTHER" id="PTHR43442:SF3">
    <property type="entry name" value="GLUCONOKINASE-RELATED"/>
    <property type="match status" value="1"/>
</dbReference>
<protein>
    <recommendedName>
        <fullName evidence="3 10">Gluconokinase</fullName>
        <ecNumber evidence="3 10">2.7.1.12</ecNumber>
    </recommendedName>
</protein>
<dbReference type="GO" id="GO:0005524">
    <property type="term" value="F:ATP binding"/>
    <property type="evidence" value="ECO:0007669"/>
    <property type="project" value="UniProtKB-KW"/>
</dbReference>
<dbReference type="PANTHER" id="PTHR43442">
    <property type="entry name" value="GLUCONOKINASE-RELATED"/>
    <property type="match status" value="1"/>
</dbReference>
<dbReference type="Proteomes" id="UP000095228">
    <property type="component" value="Chromosome"/>
</dbReference>
<keyword evidence="5 10" id="KW-0547">Nucleotide-binding</keyword>
<keyword evidence="6 10" id="KW-0418">Kinase</keyword>
<dbReference type="AlphaFoldDB" id="A0A1D8AU97"/>
<comment type="similarity">
    <text evidence="2 10">Belongs to the gluconokinase GntK/GntV family.</text>
</comment>
<dbReference type="GO" id="GO:0046316">
    <property type="term" value="F:gluconokinase activity"/>
    <property type="evidence" value="ECO:0007669"/>
    <property type="project" value="UniProtKB-EC"/>
</dbReference>
<dbReference type="KEGG" id="obg:Verru16b_01531"/>
<evidence type="ECO:0000256" key="9">
    <source>
        <dbReference type="ARBA" id="ARBA00048090"/>
    </source>
</evidence>
<keyword evidence="4 10" id="KW-0808">Transferase</keyword>
<comment type="pathway">
    <text evidence="1">Carbohydrate acid metabolism.</text>
</comment>
<dbReference type="SUPFAM" id="SSF52540">
    <property type="entry name" value="P-loop containing nucleoside triphosphate hydrolases"/>
    <property type="match status" value="1"/>
</dbReference>
<reference evidence="11 12" key="1">
    <citation type="submission" date="2016-06" db="EMBL/GenBank/DDBJ databases">
        <title>Three novel species with peptidoglycan cell walls form the new genus Lacunisphaera gen. nov. in the family Opitutaceae of the verrucomicrobial subdivision 4.</title>
        <authorList>
            <person name="Rast P."/>
            <person name="Gloeckner I."/>
            <person name="Jogler M."/>
            <person name="Boedeker C."/>
            <person name="Jeske O."/>
            <person name="Wiegand S."/>
            <person name="Reinhardt R."/>
            <person name="Schumann P."/>
            <person name="Rohde M."/>
            <person name="Spring S."/>
            <person name="Gloeckner F.O."/>
            <person name="Jogler C."/>
        </authorList>
    </citation>
    <scope>NUCLEOTIDE SEQUENCE [LARGE SCALE GENOMIC DNA]</scope>
    <source>
        <strain evidence="11 12">IG16b</strain>
    </source>
</reference>
<dbReference type="InterPro" id="IPR006001">
    <property type="entry name" value="Therm_gnt_kin"/>
</dbReference>
<evidence type="ECO:0000256" key="7">
    <source>
        <dbReference type="ARBA" id="ARBA00022840"/>
    </source>
</evidence>
<organism evidence="11 12">
    <name type="scientific">Lacunisphaera limnophila</name>
    <dbReference type="NCBI Taxonomy" id="1838286"/>
    <lineage>
        <taxon>Bacteria</taxon>
        <taxon>Pseudomonadati</taxon>
        <taxon>Verrucomicrobiota</taxon>
        <taxon>Opitutia</taxon>
        <taxon>Opitutales</taxon>
        <taxon>Opitutaceae</taxon>
        <taxon>Lacunisphaera</taxon>
    </lineage>
</organism>
<evidence type="ECO:0000313" key="11">
    <source>
        <dbReference type="EMBL" id="AOS44469.1"/>
    </source>
</evidence>
<dbReference type="Pfam" id="PF13671">
    <property type="entry name" value="AAA_33"/>
    <property type="match status" value="1"/>
</dbReference>
<accession>A0A1D8AU97</accession>
<dbReference type="EMBL" id="CP016094">
    <property type="protein sequence ID" value="AOS44469.1"/>
    <property type="molecule type" value="Genomic_DNA"/>
</dbReference>
<proteinExistence type="inferred from homology"/>
<keyword evidence="8" id="KW-0311">Gluconate utilization</keyword>
<evidence type="ECO:0000256" key="10">
    <source>
        <dbReference type="RuleBase" id="RU363066"/>
    </source>
</evidence>
<dbReference type="RefSeq" id="WP_069961715.1">
    <property type="nucleotide sequence ID" value="NZ_CP016094.1"/>
</dbReference>
<evidence type="ECO:0000256" key="6">
    <source>
        <dbReference type="ARBA" id="ARBA00022777"/>
    </source>
</evidence>
<evidence type="ECO:0000256" key="8">
    <source>
        <dbReference type="ARBA" id="ARBA00023064"/>
    </source>
</evidence>
<dbReference type="FunFam" id="3.40.50.300:FF:000522">
    <property type="entry name" value="Gluconokinase"/>
    <property type="match status" value="1"/>
</dbReference>
<dbReference type="GO" id="GO:0005737">
    <property type="term" value="C:cytoplasm"/>
    <property type="evidence" value="ECO:0007669"/>
    <property type="project" value="TreeGrafter"/>
</dbReference>
<evidence type="ECO:0000256" key="2">
    <source>
        <dbReference type="ARBA" id="ARBA00008420"/>
    </source>
</evidence>
<name>A0A1D8AU97_9BACT</name>
<comment type="catalytic activity">
    <reaction evidence="9 10">
        <text>D-gluconate + ATP = 6-phospho-D-gluconate + ADP + H(+)</text>
        <dbReference type="Rhea" id="RHEA:19433"/>
        <dbReference type="ChEBI" id="CHEBI:15378"/>
        <dbReference type="ChEBI" id="CHEBI:18391"/>
        <dbReference type="ChEBI" id="CHEBI:30616"/>
        <dbReference type="ChEBI" id="CHEBI:58759"/>
        <dbReference type="ChEBI" id="CHEBI:456216"/>
        <dbReference type="EC" id="2.7.1.12"/>
    </reaction>
</comment>
<dbReference type="NCBIfam" id="TIGR01313">
    <property type="entry name" value="therm_gnt_kin"/>
    <property type="match status" value="1"/>
</dbReference>
<evidence type="ECO:0000313" key="12">
    <source>
        <dbReference type="Proteomes" id="UP000095228"/>
    </source>
</evidence>